<dbReference type="AlphaFoldDB" id="A0A162DDT7"/>
<dbReference type="GO" id="GO:0005737">
    <property type="term" value="C:cytoplasm"/>
    <property type="evidence" value="ECO:0007669"/>
    <property type="project" value="TreeGrafter"/>
</dbReference>
<dbReference type="Gene3D" id="2.102.10.10">
    <property type="entry name" value="Rieske [2Fe-2S] iron-sulphur domain"/>
    <property type="match status" value="1"/>
</dbReference>
<evidence type="ECO:0000256" key="2">
    <source>
        <dbReference type="ARBA" id="ARBA00022723"/>
    </source>
</evidence>
<evidence type="ECO:0000259" key="6">
    <source>
        <dbReference type="PROSITE" id="PS51296"/>
    </source>
</evidence>
<keyword evidence="1" id="KW-0001">2Fe-2S</keyword>
<evidence type="ECO:0000256" key="4">
    <source>
        <dbReference type="ARBA" id="ARBA00023014"/>
    </source>
</evidence>
<accession>A0A162DDT7</accession>
<dbReference type="GO" id="GO:0004497">
    <property type="term" value="F:monooxygenase activity"/>
    <property type="evidence" value="ECO:0007669"/>
    <property type="project" value="UniProtKB-ARBA"/>
</dbReference>
<dbReference type="InterPro" id="IPR006076">
    <property type="entry name" value="FAD-dep_OxRdtase"/>
</dbReference>
<dbReference type="Gene3D" id="3.30.9.10">
    <property type="entry name" value="D-Amino Acid Oxidase, subunit A, domain 2"/>
    <property type="match status" value="1"/>
</dbReference>
<dbReference type="GO" id="GO:0046872">
    <property type="term" value="F:metal ion binding"/>
    <property type="evidence" value="ECO:0007669"/>
    <property type="project" value="UniProtKB-KW"/>
</dbReference>
<dbReference type="Gene3D" id="3.50.50.60">
    <property type="entry name" value="FAD/NAD(P)-binding domain"/>
    <property type="match status" value="1"/>
</dbReference>
<dbReference type="Proteomes" id="UP000075806">
    <property type="component" value="Unassembled WGS sequence"/>
</dbReference>
<dbReference type="RefSeq" id="WP_061949124.1">
    <property type="nucleotide sequence ID" value="NZ_LTAO01000023.1"/>
</dbReference>
<keyword evidence="2" id="KW-0479">Metal-binding</keyword>
<dbReference type="Pfam" id="PF01266">
    <property type="entry name" value="DAO"/>
    <property type="match status" value="1"/>
</dbReference>
<gene>
    <name evidence="7" type="ORF">AZF04_07250</name>
</gene>
<dbReference type="InterPro" id="IPR017941">
    <property type="entry name" value="Rieske_2Fe-2S"/>
</dbReference>
<comment type="caution">
    <text evidence="7">The sequence shown here is derived from an EMBL/GenBank/DDBJ whole genome shotgun (WGS) entry which is preliminary data.</text>
</comment>
<dbReference type="InterPro" id="IPR036922">
    <property type="entry name" value="Rieske_2Fe-2S_sf"/>
</dbReference>
<protein>
    <submittedName>
        <fullName evidence="7">(2Fe-2S)-binding protein</fullName>
    </submittedName>
</protein>
<evidence type="ECO:0000313" key="8">
    <source>
        <dbReference type="Proteomes" id="UP000075806"/>
    </source>
</evidence>
<evidence type="ECO:0000313" key="7">
    <source>
        <dbReference type="EMBL" id="KYG29315.1"/>
    </source>
</evidence>
<reference evidence="7" key="1">
    <citation type="submission" date="2016-02" db="EMBL/GenBank/DDBJ databases">
        <title>Genome sequence of Bacillus trypoxylicola KCTC 13244(T).</title>
        <authorList>
            <person name="Jeong H."/>
            <person name="Park S.-H."/>
            <person name="Choi S.-K."/>
        </authorList>
    </citation>
    <scope>NUCLEOTIDE SEQUENCE [LARGE SCALE GENOMIC DNA]</scope>
    <source>
        <strain evidence="7">KCTC 13244</strain>
    </source>
</reference>
<dbReference type="CDD" id="cd03477">
    <property type="entry name" value="Rieske_YhfW_C"/>
    <property type="match status" value="1"/>
</dbReference>
<dbReference type="InterPro" id="IPR038010">
    <property type="entry name" value="YhfW_C"/>
</dbReference>
<evidence type="ECO:0000256" key="3">
    <source>
        <dbReference type="ARBA" id="ARBA00023004"/>
    </source>
</evidence>
<dbReference type="PRINTS" id="PR00162">
    <property type="entry name" value="RIESKE"/>
</dbReference>
<dbReference type="InterPro" id="IPR036188">
    <property type="entry name" value="FAD/NAD-bd_sf"/>
</dbReference>
<keyword evidence="4" id="KW-0411">Iron-sulfur</keyword>
<organism evidence="7 8">
    <name type="scientific">Alkalihalobacillus trypoxylicola</name>
    <dbReference type="NCBI Taxonomy" id="519424"/>
    <lineage>
        <taxon>Bacteria</taxon>
        <taxon>Bacillati</taxon>
        <taxon>Bacillota</taxon>
        <taxon>Bacilli</taxon>
        <taxon>Bacillales</taxon>
        <taxon>Bacillaceae</taxon>
        <taxon>Alkalihalobacillus</taxon>
    </lineage>
</organism>
<dbReference type="STRING" id="519424.AZF04_07250"/>
<dbReference type="PANTHER" id="PTHR13847">
    <property type="entry name" value="SARCOSINE DEHYDROGENASE-RELATED"/>
    <property type="match status" value="1"/>
</dbReference>
<feature type="domain" description="Rieske" evidence="6">
    <location>
        <begin position="422"/>
        <end position="510"/>
    </location>
</feature>
<dbReference type="FunFam" id="2.102.10.10:FF:000014">
    <property type="entry name" value="Oxidoreductase, FAD dependent"/>
    <property type="match status" value="1"/>
</dbReference>
<dbReference type="EMBL" id="LTAO01000023">
    <property type="protein sequence ID" value="KYG29315.1"/>
    <property type="molecule type" value="Genomic_DNA"/>
</dbReference>
<keyword evidence="5" id="KW-1015">Disulfide bond</keyword>
<sequence length="510" mass="57587">MSYQSKNSITPEPFWRESTKLASFSSLDHDIHVDVAIVGGGITGISTAYLLAKNGVKVALIEANQLANGTTGHTTAKITAQHDLIYNEYIQHFGEEKAKLYYDSHTEAKNFMTQLINEHNINCDYSAQDAFLYTTNNRGIGKIEKEFEAYQKLGIDGQYLKDLPLKLRTKAALSMKDQAQFHPLEYVSFLIKEIIAHEGIIFEDTVAMDIEKENNPTVLTKNNRKISAKHVVITSHFPFYDSRLYFSRMYADRSYVIAGYSNQPFPKGMYLSIDQSPRSLRSASYNDRQLIIIGGEKHKTGQGMDTMYHYEALEDFAMETFESFDVQYRWSAQDLTTLDKMPYIGPLENNNPSILFATGFKKWGMTTSTVAAHLIKDYVLGETNTYSELYSPSRFVSDPSIKQFISTNSDVAKHLIGGKLEQPTKNVDELESDEGSVVTWHGKRAGAYKDTDGHIHVVDTTCTHLGCEVNWNHGDRTWDCPCHGSRFGYDGHVIEGPAKKPLKTLHSEKN</sequence>
<dbReference type="GO" id="GO:0016020">
    <property type="term" value="C:membrane"/>
    <property type="evidence" value="ECO:0007669"/>
    <property type="project" value="InterPro"/>
</dbReference>
<dbReference type="Pfam" id="PF00355">
    <property type="entry name" value="Rieske"/>
    <property type="match status" value="1"/>
</dbReference>
<evidence type="ECO:0000256" key="5">
    <source>
        <dbReference type="ARBA" id="ARBA00023157"/>
    </source>
</evidence>
<dbReference type="GO" id="GO:0016705">
    <property type="term" value="F:oxidoreductase activity, acting on paired donors, with incorporation or reduction of molecular oxygen"/>
    <property type="evidence" value="ECO:0007669"/>
    <property type="project" value="UniProtKB-ARBA"/>
</dbReference>
<evidence type="ECO:0000256" key="1">
    <source>
        <dbReference type="ARBA" id="ARBA00022714"/>
    </source>
</evidence>
<dbReference type="OrthoDB" id="9767869at2"/>
<dbReference type="PANTHER" id="PTHR13847:SF274">
    <property type="entry name" value="RIESKE 2FE-2S IRON-SULFUR PROTEIN YHFW-RELATED"/>
    <property type="match status" value="1"/>
</dbReference>
<dbReference type="SUPFAM" id="SSF51905">
    <property type="entry name" value="FAD/NAD(P)-binding domain"/>
    <property type="match status" value="1"/>
</dbReference>
<keyword evidence="3" id="KW-0408">Iron</keyword>
<dbReference type="InterPro" id="IPR005805">
    <property type="entry name" value="Rieske_Fe-S_prot_C"/>
</dbReference>
<name>A0A162DDT7_9BACI</name>
<dbReference type="SUPFAM" id="SSF50022">
    <property type="entry name" value="ISP domain"/>
    <property type="match status" value="1"/>
</dbReference>
<dbReference type="GO" id="GO:0051537">
    <property type="term" value="F:2 iron, 2 sulfur cluster binding"/>
    <property type="evidence" value="ECO:0007669"/>
    <property type="project" value="UniProtKB-KW"/>
</dbReference>
<proteinExistence type="predicted"/>
<keyword evidence="8" id="KW-1185">Reference proteome</keyword>
<dbReference type="PROSITE" id="PS51296">
    <property type="entry name" value="RIESKE"/>
    <property type="match status" value="1"/>
</dbReference>